<dbReference type="CDD" id="cd17748">
    <property type="entry name" value="BRCT_DNA_ligase_like"/>
    <property type="match status" value="1"/>
</dbReference>
<dbReference type="InterPro" id="IPR004150">
    <property type="entry name" value="NAD_DNA_ligase_OB"/>
</dbReference>
<keyword evidence="10 15" id="KW-0520">NAD</keyword>
<comment type="similarity">
    <text evidence="14 15">Belongs to the NAD-dependent DNA ligase family. LigA subfamily.</text>
</comment>
<dbReference type="Gene3D" id="3.40.50.10190">
    <property type="entry name" value="BRCT domain"/>
    <property type="match status" value="1"/>
</dbReference>
<dbReference type="Pfam" id="PF03119">
    <property type="entry name" value="DNA_ligase_ZBD"/>
    <property type="match status" value="1"/>
</dbReference>
<dbReference type="InterPro" id="IPR010994">
    <property type="entry name" value="RuvA_2-like"/>
</dbReference>
<keyword evidence="9 15" id="KW-0460">Magnesium</keyword>
<dbReference type="Pfam" id="PF14520">
    <property type="entry name" value="HHH_5"/>
    <property type="match status" value="1"/>
</dbReference>
<dbReference type="AlphaFoldDB" id="A0A2V3WC50"/>
<dbReference type="CDD" id="cd00114">
    <property type="entry name" value="LIGANc"/>
    <property type="match status" value="1"/>
</dbReference>
<dbReference type="InterPro" id="IPR012340">
    <property type="entry name" value="NA-bd_OB-fold"/>
</dbReference>
<protein>
    <recommendedName>
        <fullName evidence="3 15">DNA ligase</fullName>
        <ecNumber evidence="2 15">6.5.1.2</ecNumber>
    </recommendedName>
    <alternativeName>
        <fullName evidence="15">Polydeoxyribonucleotide synthase [NAD(+)]</fullName>
    </alternativeName>
</protein>
<dbReference type="SMART" id="SM00532">
    <property type="entry name" value="LIGANc"/>
    <property type="match status" value="1"/>
</dbReference>
<dbReference type="Gene3D" id="2.40.50.140">
    <property type="entry name" value="Nucleic acid-binding proteins"/>
    <property type="match status" value="1"/>
</dbReference>
<evidence type="ECO:0000256" key="11">
    <source>
        <dbReference type="ARBA" id="ARBA00023204"/>
    </source>
</evidence>
<dbReference type="SMART" id="SM00292">
    <property type="entry name" value="BRCT"/>
    <property type="match status" value="1"/>
</dbReference>
<comment type="function">
    <text evidence="1 15">DNA ligase that catalyzes the formation of phosphodiester linkages between 5'-phosphoryl and 3'-hydroxyl groups in double-stranded DNA using NAD as a coenzyme and as the energy source for the reaction. It is essential for DNA replication and repair of damaged DNA.</text>
</comment>
<dbReference type="Pfam" id="PF00533">
    <property type="entry name" value="BRCT"/>
    <property type="match status" value="1"/>
</dbReference>
<dbReference type="InterPro" id="IPR041663">
    <property type="entry name" value="DisA/LigA_HHH"/>
</dbReference>
<dbReference type="PANTHER" id="PTHR23389">
    <property type="entry name" value="CHROMOSOME TRANSMISSION FIDELITY FACTOR 18"/>
    <property type="match status" value="1"/>
</dbReference>
<accession>A0A2V3WC50</accession>
<dbReference type="Pfam" id="PF03120">
    <property type="entry name" value="OB_DNA_ligase"/>
    <property type="match status" value="1"/>
</dbReference>
<dbReference type="InterPro" id="IPR003583">
    <property type="entry name" value="Hlx-hairpin-Hlx_DNA-bd_motif"/>
</dbReference>
<comment type="cofactor">
    <cofactor evidence="15">
        <name>Mg(2+)</name>
        <dbReference type="ChEBI" id="CHEBI:18420"/>
    </cofactor>
    <cofactor evidence="15">
        <name>Mn(2+)</name>
        <dbReference type="ChEBI" id="CHEBI:29035"/>
    </cofactor>
</comment>
<evidence type="ECO:0000256" key="13">
    <source>
        <dbReference type="ARBA" id="ARBA00034005"/>
    </source>
</evidence>
<dbReference type="GO" id="GO:0046872">
    <property type="term" value="F:metal ion binding"/>
    <property type="evidence" value="ECO:0007669"/>
    <property type="project" value="UniProtKB-KW"/>
</dbReference>
<dbReference type="PANTHER" id="PTHR23389:SF9">
    <property type="entry name" value="DNA LIGASE"/>
    <property type="match status" value="1"/>
</dbReference>
<evidence type="ECO:0000256" key="16">
    <source>
        <dbReference type="RuleBase" id="RU000618"/>
    </source>
</evidence>
<dbReference type="InterPro" id="IPR004149">
    <property type="entry name" value="Znf_DNAligase_C4"/>
</dbReference>
<dbReference type="FunFam" id="1.10.150.20:FF:000007">
    <property type="entry name" value="DNA ligase"/>
    <property type="match status" value="1"/>
</dbReference>
<dbReference type="NCBIfam" id="NF005932">
    <property type="entry name" value="PRK07956.1"/>
    <property type="match status" value="1"/>
</dbReference>
<dbReference type="PIRSF" id="PIRSF001604">
    <property type="entry name" value="LigA"/>
    <property type="match status" value="1"/>
</dbReference>
<evidence type="ECO:0000256" key="4">
    <source>
        <dbReference type="ARBA" id="ARBA00022598"/>
    </source>
</evidence>
<evidence type="ECO:0000256" key="14">
    <source>
        <dbReference type="ARBA" id="ARBA00060881"/>
    </source>
</evidence>
<comment type="catalytic activity">
    <reaction evidence="13 15 16">
        <text>NAD(+) + (deoxyribonucleotide)n-3'-hydroxyl + 5'-phospho-(deoxyribonucleotide)m = (deoxyribonucleotide)n+m + AMP + beta-nicotinamide D-nucleotide.</text>
        <dbReference type="EC" id="6.5.1.2"/>
    </reaction>
</comment>
<evidence type="ECO:0000256" key="1">
    <source>
        <dbReference type="ARBA" id="ARBA00004067"/>
    </source>
</evidence>
<dbReference type="EC" id="6.5.1.2" evidence="2 15"/>
<dbReference type="FunFam" id="3.30.470.30:FF:000001">
    <property type="entry name" value="DNA ligase"/>
    <property type="match status" value="1"/>
</dbReference>
<dbReference type="InterPro" id="IPR036420">
    <property type="entry name" value="BRCT_dom_sf"/>
</dbReference>
<dbReference type="Gene3D" id="6.20.10.30">
    <property type="match status" value="1"/>
</dbReference>
<dbReference type="NCBIfam" id="TIGR00575">
    <property type="entry name" value="dnlj"/>
    <property type="match status" value="1"/>
</dbReference>
<dbReference type="Gene3D" id="3.30.470.30">
    <property type="entry name" value="DNA ligase/mRNA capping enzyme"/>
    <property type="match status" value="1"/>
</dbReference>
<evidence type="ECO:0000256" key="5">
    <source>
        <dbReference type="ARBA" id="ARBA00022705"/>
    </source>
</evidence>
<keyword evidence="4 15" id="KW-0436">Ligase</keyword>
<dbReference type="FunFam" id="2.40.50.140:FF:000012">
    <property type="entry name" value="DNA ligase"/>
    <property type="match status" value="1"/>
</dbReference>
<evidence type="ECO:0000256" key="7">
    <source>
        <dbReference type="ARBA" id="ARBA00022763"/>
    </source>
</evidence>
<dbReference type="Gene3D" id="1.10.287.610">
    <property type="entry name" value="Helix hairpin bin"/>
    <property type="match status" value="1"/>
</dbReference>
<keyword evidence="12 15" id="KW-0464">Manganese</keyword>
<evidence type="ECO:0000256" key="12">
    <source>
        <dbReference type="ARBA" id="ARBA00023211"/>
    </source>
</evidence>
<evidence type="ECO:0000256" key="6">
    <source>
        <dbReference type="ARBA" id="ARBA00022723"/>
    </source>
</evidence>
<name>A0A2V3WC50_9BACI</name>
<dbReference type="InterPro" id="IPR013840">
    <property type="entry name" value="DNAligase_N"/>
</dbReference>
<dbReference type="SUPFAM" id="SSF56091">
    <property type="entry name" value="DNA ligase/mRNA capping enzyme, catalytic domain"/>
    <property type="match status" value="1"/>
</dbReference>
<dbReference type="GO" id="GO:0003677">
    <property type="term" value="F:DNA binding"/>
    <property type="evidence" value="ECO:0007669"/>
    <property type="project" value="InterPro"/>
</dbReference>
<feature type="binding site" evidence="15">
    <location>
        <position position="428"/>
    </location>
    <ligand>
        <name>Zn(2+)</name>
        <dbReference type="ChEBI" id="CHEBI:29105"/>
    </ligand>
</feature>
<keyword evidence="5 15" id="KW-0235">DNA replication</keyword>
<feature type="binding site" evidence="15">
    <location>
        <position position="114"/>
    </location>
    <ligand>
        <name>NAD(+)</name>
        <dbReference type="ChEBI" id="CHEBI:57540"/>
    </ligand>
</feature>
<dbReference type="SUPFAM" id="SSF50249">
    <property type="entry name" value="Nucleic acid-binding proteins"/>
    <property type="match status" value="1"/>
</dbReference>
<dbReference type="PROSITE" id="PS50172">
    <property type="entry name" value="BRCT"/>
    <property type="match status" value="1"/>
</dbReference>
<proteinExistence type="inferred from homology"/>
<comment type="caution">
    <text evidence="18">The sequence shown here is derived from an EMBL/GenBank/DDBJ whole genome shotgun (WGS) entry which is preliminary data.</text>
</comment>
<feature type="binding site" evidence="15">
    <location>
        <position position="311"/>
    </location>
    <ligand>
        <name>NAD(+)</name>
        <dbReference type="ChEBI" id="CHEBI:57540"/>
    </ligand>
</feature>
<dbReference type="GO" id="GO:0003911">
    <property type="term" value="F:DNA ligase (NAD+) activity"/>
    <property type="evidence" value="ECO:0007669"/>
    <property type="project" value="UniProtKB-UniRule"/>
</dbReference>
<feature type="binding site" evidence="15">
    <location>
        <begin position="34"/>
        <end position="38"/>
    </location>
    <ligand>
        <name>NAD(+)</name>
        <dbReference type="ChEBI" id="CHEBI:57540"/>
    </ligand>
</feature>
<keyword evidence="7 15" id="KW-0227">DNA damage</keyword>
<evidence type="ECO:0000256" key="3">
    <source>
        <dbReference type="ARBA" id="ARBA00013308"/>
    </source>
</evidence>
<dbReference type="Proteomes" id="UP000247978">
    <property type="component" value="Unassembled WGS sequence"/>
</dbReference>
<keyword evidence="19" id="KW-1185">Reference proteome</keyword>
<feature type="binding site" evidence="15">
    <location>
        <position position="405"/>
    </location>
    <ligand>
        <name>Zn(2+)</name>
        <dbReference type="ChEBI" id="CHEBI:29105"/>
    </ligand>
</feature>
<evidence type="ECO:0000313" key="19">
    <source>
        <dbReference type="Proteomes" id="UP000247978"/>
    </source>
</evidence>
<dbReference type="InterPro" id="IPR001679">
    <property type="entry name" value="DNA_ligase"/>
</dbReference>
<evidence type="ECO:0000259" key="17">
    <source>
        <dbReference type="PROSITE" id="PS50172"/>
    </source>
</evidence>
<dbReference type="OrthoDB" id="9759736at2"/>
<evidence type="ECO:0000313" key="18">
    <source>
        <dbReference type="EMBL" id="PXW90621.1"/>
    </source>
</evidence>
<evidence type="ECO:0000256" key="2">
    <source>
        <dbReference type="ARBA" id="ARBA00012722"/>
    </source>
</evidence>
<dbReference type="InterPro" id="IPR001357">
    <property type="entry name" value="BRCT_dom"/>
</dbReference>
<gene>
    <name evidence="15" type="primary">ligA</name>
    <name evidence="18" type="ORF">DFR56_101535</name>
</gene>
<dbReference type="SUPFAM" id="SSF52113">
    <property type="entry name" value="BRCT domain"/>
    <property type="match status" value="1"/>
</dbReference>
<dbReference type="Gene3D" id="1.10.150.20">
    <property type="entry name" value="5' to 3' exonuclease, C-terminal subdomain"/>
    <property type="match status" value="2"/>
</dbReference>
<dbReference type="InterPro" id="IPR018239">
    <property type="entry name" value="DNA_ligase_AS"/>
</dbReference>
<dbReference type="GO" id="GO:0006281">
    <property type="term" value="P:DNA repair"/>
    <property type="evidence" value="ECO:0007669"/>
    <property type="project" value="UniProtKB-KW"/>
</dbReference>
<feature type="binding site" evidence="15">
    <location>
        <position position="171"/>
    </location>
    <ligand>
        <name>NAD(+)</name>
        <dbReference type="ChEBI" id="CHEBI:57540"/>
    </ligand>
</feature>
<feature type="active site" description="N6-AMP-lysine intermediate" evidence="15">
    <location>
        <position position="116"/>
    </location>
</feature>
<dbReference type="HAMAP" id="MF_01588">
    <property type="entry name" value="DNA_ligase_A"/>
    <property type="match status" value="1"/>
</dbReference>
<dbReference type="GO" id="GO:0006260">
    <property type="term" value="P:DNA replication"/>
    <property type="evidence" value="ECO:0007669"/>
    <property type="project" value="UniProtKB-KW"/>
</dbReference>
<sequence length="670" mass="75047">MDKQEAKKKMAALMERINKYAHEYHVLDNPSVPDAEYDRLYNELLQLEDTFPELVTEHSPTKRVGAEPLDAFKKVEHEVPMLSLGNAFDEGELRDFHRRVTNGLGSEKVAYVCELKIDGLAVALTYEHGRFVLGSTRGDGRIGEDITSNLRTVRSVPLSIKETRTIEVRGEAYMPQTSFVQLNKAREQSGEMIFANPRNAAAGSLRQLDPKIAASRNLDLFLFGYGQWEVDEITSHSERLAFLQDQGFKINKEYRTCTSIDEVIDYVAYWTENRRNLPYDIDGIVIKVDDLEQQEQLGFTARTPRWAIAYKFPATEAVTTLVDVELSVGRTGVVTPTAILEPVFIDGSTVSRATLHNADQIRALDIRIGDTVILKKAGDIIPKVVRVITEERTGNEVPYEMPKICPACETELVHLDEEVALRCLNPNCPAQLKEGLIHFVSRDAMNIDGLGEKVVEQLFREQLVDSIDDLYRLKKEELLPLERMGEKSVTNLLNAIEVSKQNSLEKLLFGLGIRHIGAKAAQVLASEFETMEKLQHASYEDLVEVNEIGEKMADAIVHYFAQEKVQELLENLEDLGVNMAFAGAKRSEDKTAIFANKTVVLTGKLEQFTRREAKEIIETNGGKVTGSVSKNTDLVIAGEAAGSKYEQATKLGIMIWNEEDLQNAVKGVSK</sequence>
<feature type="binding site" evidence="15">
    <location>
        <position position="287"/>
    </location>
    <ligand>
        <name>NAD(+)</name>
        <dbReference type="ChEBI" id="CHEBI:57540"/>
    </ligand>
</feature>
<dbReference type="SUPFAM" id="SSF47781">
    <property type="entry name" value="RuvA domain 2-like"/>
    <property type="match status" value="1"/>
</dbReference>
<feature type="binding site" evidence="15">
    <location>
        <position position="408"/>
    </location>
    <ligand>
        <name>Zn(2+)</name>
        <dbReference type="ChEBI" id="CHEBI:29105"/>
    </ligand>
</feature>
<dbReference type="Pfam" id="PF01653">
    <property type="entry name" value="DNA_ligase_aden"/>
    <property type="match status" value="1"/>
</dbReference>
<evidence type="ECO:0000256" key="15">
    <source>
        <dbReference type="HAMAP-Rule" id="MF_01588"/>
    </source>
</evidence>
<keyword evidence="8 15" id="KW-0862">Zinc</keyword>
<dbReference type="Pfam" id="PF12826">
    <property type="entry name" value="HHH_2"/>
    <property type="match status" value="1"/>
</dbReference>
<dbReference type="FunFam" id="1.10.287.610:FF:000002">
    <property type="entry name" value="DNA ligase"/>
    <property type="match status" value="1"/>
</dbReference>
<keyword evidence="6 15" id="KW-0479">Metal-binding</keyword>
<keyword evidence="11 15" id="KW-0234">DNA repair</keyword>
<organism evidence="18 19">
    <name type="scientific">Pseudogracilibacillus auburnensis</name>
    <dbReference type="NCBI Taxonomy" id="1494959"/>
    <lineage>
        <taxon>Bacteria</taxon>
        <taxon>Bacillati</taxon>
        <taxon>Bacillota</taxon>
        <taxon>Bacilli</taxon>
        <taxon>Bacillales</taxon>
        <taxon>Bacillaceae</taxon>
        <taxon>Pseudogracilibacillus</taxon>
    </lineage>
</organism>
<feature type="binding site" evidence="15">
    <location>
        <begin position="83"/>
        <end position="84"/>
    </location>
    <ligand>
        <name>NAD(+)</name>
        <dbReference type="ChEBI" id="CHEBI:57540"/>
    </ligand>
</feature>
<dbReference type="RefSeq" id="WP_110393865.1">
    <property type="nucleotide sequence ID" value="NZ_JBHUHB010000001.1"/>
</dbReference>
<dbReference type="EMBL" id="QJJQ01000001">
    <property type="protein sequence ID" value="PXW90621.1"/>
    <property type="molecule type" value="Genomic_DNA"/>
</dbReference>
<evidence type="ECO:0000256" key="10">
    <source>
        <dbReference type="ARBA" id="ARBA00023027"/>
    </source>
</evidence>
<dbReference type="PROSITE" id="PS01055">
    <property type="entry name" value="DNA_LIGASE_N1"/>
    <property type="match status" value="1"/>
</dbReference>
<feature type="domain" description="BRCT" evidence="17">
    <location>
        <begin position="589"/>
        <end position="670"/>
    </location>
</feature>
<evidence type="ECO:0000256" key="8">
    <source>
        <dbReference type="ARBA" id="ARBA00022833"/>
    </source>
</evidence>
<dbReference type="InterPro" id="IPR013839">
    <property type="entry name" value="DNAligase_adenylation"/>
</dbReference>
<dbReference type="GO" id="GO:0005829">
    <property type="term" value="C:cytosol"/>
    <property type="evidence" value="ECO:0007669"/>
    <property type="project" value="TreeGrafter"/>
</dbReference>
<dbReference type="SMART" id="SM00278">
    <property type="entry name" value="HhH1"/>
    <property type="match status" value="3"/>
</dbReference>
<feature type="binding site" evidence="15">
    <location>
        <position position="137"/>
    </location>
    <ligand>
        <name>NAD(+)</name>
        <dbReference type="ChEBI" id="CHEBI:57540"/>
    </ligand>
</feature>
<reference evidence="18 19" key="1">
    <citation type="submission" date="2018-05" db="EMBL/GenBank/DDBJ databases">
        <title>Genomic Encyclopedia of Type Strains, Phase IV (KMG-IV): sequencing the most valuable type-strain genomes for metagenomic binning, comparative biology and taxonomic classification.</title>
        <authorList>
            <person name="Goeker M."/>
        </authorList>
    </citation>
    <scope>NUCLEOTIDE SEQUENCE [LARGE SCALE GENOMIC DNA]</scope>
    <source>
        <strain evidence="18 19">DSM 28556</strain>
    </source>
</reference>
<dbReference type="PROSITE" id="PS01056">
    <property type="entry name" value="DNA_LIGASE_N2"/>
    <property type="match status" value="1"/>
</dbReference>
<dbReference type="InterPro" id="IPR033136">
    <property type="entry name" value="DNA_ligase_CS"/>
</dbReference>
<evidence type="ECO:0000256" key="9">
    <source>
        <dbReference type="ARBA" id="ARBA00022842"/>
    </source>
</evidence>
<feature type="binding site" evidence="15">
    <location>
        <position position="423"/>
    </location>
    <ligand>
        <name>Zn(2+)</name>
        <dbReference type="ChEBI" id="CHEBI:29105"/>
    </ligand>
</feature>
<dbReference type="FunFam" id="1.10.150.20:FF:000006">
    <property type="entry name" value="DNA ligase"/>
    <property type="match status" value="1"/>
</dbReference>